<dbReference type="InterPro" id="IPR003462">
    <property type="entry name" value="ODC_Mu_crystall"/>
</dbReference>
<protein>
    <submittedName>
        <fullName evidence="2">Ornithine cyclodeaminase family protein</fullName>
    </submittedName>
</protein>
<dbReference type="GO" id="GO:0019752">
    <property type="term" value="P:carboxylic acid metabolic process"/>
    <property type="evidence" value="ECO:0007669"/>
    <property type="project" value="UniProtKB-ARBA"/>
</dbReference>
<name>A0A858RMB4_9BACT</name>
<evidence type="ECO:0000313" key="2">
    <source>
        <dbReference type="EMBL" id="QJE98536.1"/>
    </source>
</evidence>
<evidence type="ECO:0000256" key="1">
    <source>
        <dbReference type="ARBA" id="ARBA00008903"/>
    </source>
</evidence>
<dbReference type="RefSeq" id="WP_169457023.1">
    <property type="nucleotide sequence ID" value="NZ_CP051774.1"/>
</dbReference>
<dbReference type="AlphaFoldDB" id="A0A858RMB4"/>
<dbReference type="PIRSF" id="PIRSF001439">
    <property type="entry name" value="CryM"/>
    <property type="match status" value="1"/>
</dbReference>
<dbReference type="PANTHER" id="PTHR13812">
    <property type="entry name" value="KETIMINE REDUCTASE MU-CRYSTALLIN"/>
    <property type="match status" value="1"/>
</dbReference>
<comment type="similarity">
    <text evidence="1">Belongs to the ornithine cyclodeaminase/mu-crystallin family.</text>
</comment>
<dbReference type="GO" id="GO:0005737">
    <property type="term" value="C:cytoplasm"/>
    <property type="evidence" value="ECO:0007669"/>
    <property type="project" value="TreeGrafter"/>
</dbReference>
<dbReference type="PANTHER" id="PTHR13812:SF19">
    <property type="entry name" value="KETIMINE REDUCTASE MU-CRYSTALLIN"/>
    <property type="match status" value="1"/>
</dbReference>
<evidence type="ECO:0000313" key="3">
    <source>
        <dbReference type="Proteomes" id="UP000501812"/>
    </source>
</evidence>
<dbReference type="FunFam" id="3.40.50.720:FF:000311">
    <property type="entry name" value="Ornithine cyclodeaminase"/>
    <property type="match status" value="1"/>
</dbReference>
<dbReference type="Gene3D" id="3.40.50.720">
    <property type="entry name" value="NAD(P)-binding Rossmann-like Domain"/>
    <property type="match status" value="1"/>
</dbReference>
<dbReference type="Gene3D" id="3.30.1780.10">
    <property type="entry name" value="ornithine cyclodeaminase, domain 1"/>
    <property type="match status" value="1"/>
</dbReference>
<dbReference type="KEGG" id="luo:HHL09_23025"/>
<dbReference type="Pfam" id="PF02423">
    <property type="entry name" value="OCD_Mu_crystall"/>
    <property type="match status" value="1"/>
</dbReference>
<gene>
    <name evidence="2" type="ORF">HHL09_23025</name>
</gene>
<accession>A0A858RMB4</accession>
<proteinExistence type="inferred from homology"/>
<dbReference type="NCBIfam" id="NF004793">
    <property type="entry name" value="PRK06141.1"/>
    <property type="match status" value="1"/>
</dbReference>
<keyword evidence="3" id="KW-1185">Reference proteome</keyword>
<reference evidence="2 3" key="1">
    <citation type="submission" date="2020-04" db="EMBL/GenBank/DDBJ databases">
        <title>Luteolibacter sp. G-1-1-1 isolated from soil.</title>
        <authorList>
            <person name="Dahal R.H."/>
        </authorList>
    </citation>
    <scope>NUCLEOTIDE SEQUENCE [LARGE SCALE GENOMIC DNA]</scope>
    <source>
        <strain evidence="2 3">G-1-1-1</strain>
    </source>
</reference>
<dbReference type="Proteomes" id="UP000501812">
    <property type="component" value="Chromosome"/>
</dbReference>
<sequence length="312" mass="33887">MKIITAAEVHSALRYPEFIDALQTAFAGPYTMPPRQVLLLDEASGHHDAFAMLPSWNEEVIALKAFTYFPDNKPPRQTLYSQIMLFDRQGGAPLALVDGVSVTCWRTAGVSALASRILSRPESETLLLLGTGKLAPYLIRAHLSVRPLAKVLIWGRSTEKAAALVEASAKEHPLVNFEVATDLASACAHADILVSATGSTEILIHGEWIRPGTHTDFLGNHHATKRECDTAMVTRSRVFVDTRANCFKEAGEILMPVAEGAFSTDQVAGELSELCRKSVLGRQSEDEITLFKSVGCALGDLCGAVTAWRSKK</sequence>
<dbReference type="GO" id="GO:0016491">
    <property type="term" value="F:oxidoreductase activity"/>
    <property type="evidence" value="ECO:0007669"/>
    <property type="project" value="UniProtKB-ARBA"/>
</dbReference>
<organism evidence="2 3">
    <name type="scientific">Luteolibacter luteus</name>
    <dbReference type="NCBI Taxonomy" id="2728835"/>
    <lineage>
        <taxon>Bacteria</taxon>
        <taxon>Pseudomonadati</taxon>
        <taxon>Verrucomicrobiota</taxon>
        <taxon>Verrucomicrobiia</taxon>
        <taxon>Verrucomicrobiales</taxon>
        <taxon>Verrucomicrobiaceae</taxon>
        <taxon>Luteolibacter</taxon>
    </lineage>
</organism>
<dbReference type="SUPFAM" id="SSF51735">
    <property type="entry name" value="NAD(P)-binding Rossmann-fold domains"/>
    <property type="match status" value="1"/>
</dbReference>
<dbReference type="InterPro" id="IPR036291">
    <property type="entry name" value="NAD(P)-bd_dom_sf"/>
</dbReference>
<dbReference type="EMBL" id="CP051774">
    <property type="protein sequence ID" value="QJE98536.1"/>
    <property type="molecule type" value="Genomic_DNA"/>
</dbReference>
<dbReference type="InterPro" id="IPR023401">
    <property type="entry name" value="ODC_N"/>
</dbReference>